<gene>
    <name evidence="3" type="ORF">ECRASSUSDP1_LOCUS12059</name>
</gene>
<organism evidence="3 4">
    <name type="scientific">Euplotes crassus</name>
    <dbReference type="NCBI Taxonomy" id="5936"/>
    <lineage>
        <taxon>Eukaryota</taxon>
        <taxon>Sar</taxon>
        <taxon>Alveolata</taxon>
        <taxon>Ciliophora</taxon>
        <taxon>Intramacronucleata</taxon>
        <taxon>Spirotrichea</taxon>
        <taxon>Hypotrichia</taxon>
        <taxon>Euplotida</taxon>
        <taxon>Euplotidae</taxon>
        <taxon>Moneuplotes</taxon>
    </lineage>
</organism>
<evidence type="ECO:0000313" key="3">
    <source>
        <dbReference type="EMBL" id="CAI2370741.1"/>
    </source>
</evidence>
<dbReference type="PANTHER" id="PTHR31669">
    <property type="entry name" value="PROTEIN FAR1-RELATED SEQUENCE 10-RELATED"/>
    <property type="match status" value="1"/>
</dbReference>
<protein>
    <recommendedName>
        <fullName evidence="2">ZSWIM1/3 RNaseH-like domain-containing protein</fullName>
    </recommendedName>
</protein>
<feature type="compositionally biased region" description="Basic and acidic residues" evidence="1">
    <location>
        <begin position="868"/>
        <end position="889"/>
    </location>
</feature>
<feature type="domain" description="ZSWIM1/3 RNaseH-like" evidence="2">
    <location>
        <begin position="316"/>
        <end position="437"/>
    </location>
</feature>
<evidence type="ECO:0000256" key="1">
    <source>
        <dbReference type="SAM" id="MobiDB-lite"/>
    </source>
</evidence>
<name>A0AAD1UMW4_EUPCR</name>
<dbReference type="EMBL" id="CAMPGE010011944">
    <property type="protein sequence ID" value="CAI2370741.1"/>
    <property type="molecule type" value="Genomic_DNA"/>
</dbReference>
<dbReference type="InterPro" id="IPR048324">
    <property type="entry name" value="ZSWIM1-3_RNaseH-like"/>
</dbReference>
<proteinExistence type="predicted"/>
<keyword evidence="4" id="KW-1185">Reference proteome</keyword>
<feature type="compositionally biased region" description="Basic and acidic residues" evidence="1">
    <location>
        <begin position="1149"/>
        <end position="1169"/>
    </location>
</feature>
<feature type="compositionally biased region" description="Basic residues" evidence="1">
    <location>
        <begin position="1176"/>
        <end position="1192"/>
    </location>
</feature>
<dbReference type="Pfam" id="PF21056">
    <property type="entry name" value="ZSWIM1-3_RNaseH-like"/>
    <property type="match status" value="1"/>
</dbReference>
<sequence length="1192" mass="137418">MDISDPRRQKLCRVHVYFGSCCKAQVIDTTKKFDDNMSSILENFNLGDRKNDYCLKLTSGGIVERNDVLFQEDKVCILLKGKAVDKYEKEFNLKDVEMALHTENNPEGDGLKYKTPLTKKRGKDLLDENEEDYVPENSTLVEKIDYDSLECILLSKKLTNYKDLLDVVNNEWAKALGFSLKMKRSPKDNSDGSKTLRIYCCKHGGSGRGYCKFAITFKFDEKKEFWLLYQEYNKLQFIHNHSCNEGNENEQNVRSFVSNYSKKVSNISKMNDLIQDTYNAPNDSQVVKIEDPNDEERMADEDMVRLVELLKRKTKEDDILEIIKSDEQSNKVGMLFWSNEEMRNKYLAYRDIVFINRRITKNRFGLPMFLIYVITSDGKNQLVGFCLISKDTQDAYRLLFERFKDYMADKAPKVVLVERQLILLRAIKDVFPKTKVLFDPWHLQRSLQKQFESHDDKFLHEVANLPLEPNVRVLEEGIEKMKTYDFKESYIKSLSEKLINEKELWSVAYQKTFFTGGICVCQRNELLKTHLRLYLLERKYPVSDSFSKLIGLNEKEFKYTEEFSSIDGKFNTVFGKVPLISVFAKNYLSHYAYQKLKFEVAKATKFEIVKKNENQTVEELRTQNSWKIRSMGIPDTEAKIYECVRIPSPLIDLSQMKKGGKTDTIVVCSSFERTNSGLPDTPILTLFLRNIIDFEELVFHKRWFKDYECEYRSKLNENLLSQLCEAETALGEYSVMCSLKGLALQDSKHSKCDDEPTSDRTRDSMKPEYFSKDSIIGALKKTRRTRADLIKSISHSNKLTFEIVEEAKEQGTNKETKKKEVKERRIEDIQFTTKIEIDNSDKAQESDEEMTFDEVKEGIKKQKVTTPVEDKDVEMKDESKPAKLSKESKSSQPSKEIKPPVIKKTIKVEKQKKETKDKQKKEKISSQKSKSDKGSKPVVAKKDPPKLKEEKEEKKPSDIKKKPQLDKKSAAVEKKSPKVEKKSPKIEKKKEESASGSSSEEEDDSKSQKESSSDASKSEDEEAIKEPVEKTSTKSQEKSEEESESSEAEGEDTDSSEEEESSEEKIKKTKEENSQKSTGKNNSQKGACASKVTVEKIEQSEEEDDTSSEESSSSEEEEEEEEKATKKRDVKAQEKENEESESSSSQCTDTRDEKSEPKAKASRLKKEVAKPVAKAGVKRKRQATGSKKKYLR</sequence>
<dbReference type="PANTHER" id="PTHR31669:SF251">
    <property type="entry name" value="PROTEIN FAR1-RELATED SEQUENCE"/>
    <property type="match status" value="1"/>
</dbReference>
<feature type="compositionally biased region" description="Low complexity" evidence="1">
    <location>
        <begin position="890"/>
        <end position="903"/>
    </location>
</feature>
<dbReference type="GO" id="GO:0006355">
    <property type="term" value="P:regulation of DNA-templated transcription"/>
    <property type="evidence" value="ECO:0007669"/>
    <property type="project" value="InterPro"/>
</dbReference>
<feature type="compositionally biased region" description="Basic and acidic residues" evidence="1">
    <location>
        <begin position="906"/>
        <end position="993"/>
    </location>
</feature>
<feature type="compositionally biased region" description="Basic and acidic residues" evidence="1">
    <location>
        <begin position="1063"/>
        <end position="1074"/>
    </location>
</feature>
<feature type="region of interest" description="Disordered" evidence="1">
    <location>
        <begin position="837"/>
        <end position="1192"/>
    </location>
</feature>
<dbReference type="Proteomes" id="UP001295684">
    <property type="component" value="Unassembled WGS sequence"/>
</dbReference>
<feature type="compositionally biased region" description="Basic and acidic residues" evidence="1">
    <location>
        <begin position="1005"/>
        <end position="1038"/>
    </location>
</feature>
<evidence type="ECO:0000313" key="4">
    <source>
        <dbReference type="Proteomes" id="UP001295684"/>
    </source>
</evidence>
<dbReference type="InterPro" id="IPR031052">
    <property type="entry name" value="FHY3/FAR1"/>
</dbReference>
<dbReference type="AlphaFoldDB" id="A0AAD1UMW4"/>
<feature type="compositionally biased region" description="Acidic residues" evidence="1">
    <location>
        <begin position="1100"/>
        <end position="1122"/>
    </location>
</feature>
<accession>A0AAD1UMW4</accession>
<comment type="caution">
    <text evidence="3">The sequence shown here is derived from an EMBL/GenBank/DDBJ whole genome shotgun (WGS) entry which is preliminary data.</text>
</comment>
<evidence type="ECO:0000259" key="2">
    <source>
        <dbReference type="Pfam" id="PF21056"/>
    </source>
</evidence>
<feature type="compositionally biased region" description="Polar residues" evidence="1">
    <location>
        <begin position="1075"/>
        <end position="1085"/>
    </location>
</feature>
<reference evidence="3" key="1">
    <citation type="submission" date="2023-07" db="EMBL/GenBank/DDBJ databases">
        <authorList>
            <consortium name="AG Swart"/>
            <person name="Singh M."/>
            <person name="Singh A."/>
            <person name="Seah K."/>
            <person name="Emmerich C."/>
        </authorList>
    </citation>
    <scope>NUCLEOTIDE SEQUENCE</scope>
    <source>
        <strain evidence="3">DP1</strain>
    </source>
</reference>
<feature type="compositionally biased region" description="Acidic residues" evidence="1">
    <location>
        <begin position="1039"/>
        <end position="1062"/>
    </location>
</feature>